<dbReference type="GO" id="GO:0008233">
    <property type="term" value="F:peptidase activity"/>
    <property type="evidence" value="ECO:0007669"/>
    <property type="project" value="UniProtKB-KW"/>
</dbReference>
<accession>A0A7X0PGV6</accession>
<dbReference type="GO" id="GO:0046872">
    <property type="term" value="F:metal ion binding"/>
    <property type="evidence" value="ECO:0007669"/>
    <property type="project" value="UniProtKB-KW"/>
</dbReference>
<dbReference type="Gene3D" id="3.30.70.360">
    <property type="match status" value="1"/>
</dbReference>
<evidence type="ECO:0000313" key="5">
    <source>
        <dbReference type="EMBL" id="MBB6561680.1"/>
    </source>
</evidence>
<dbReference type="Gene3D" id="3.40.630.10">
    <property type="entry name" value="Zn peptidases"/>
    <property type="match status" value="1"/>
</dbReference>
<keyword evidence="2" id="KW-0479">Metal-binding</keyword>
<dbReference type="EMBL" id="JACHLK010000009">
    <property type="protein sequence ID" value="MBB6561680.1"/>
    <property type="molecule type" value="Genomic_DNA"/>
</dbReference>
<dbReference type="Pfam" id="PF01546">
    <property type="entry name" value="Peptidase_M20"/>
    <property type="match status" value="1"/>
</dbReference>
<evidence type="ECO:0000313" key="6">
    <source>
        <dbReference type="Proteomes" id="UP000575083"/>
    </source>
</evidence>
<dbReference type="InterPro" id="IPR011650">
    <property type="entry name" value="Peptidase_M20_dimer"/>
</dbReference>
<dbReference type="GO" id="GO:0006508">
    <property type="term" value="P:proteolysis"/>
    <property type="evidence" value="ECO:0007669"/>
    <property type="project" value="UniProtKB-KW"/>
</dbReference>
<dbReference type="Pfam" id="PF07687">
    <property type="entry name" value="M20_dimer"/>
    <property type="match status" value="1"/>
</dbReference>
<dbReference type="InterPro" id="IPR002933">
    <property type="entry name" value="Peptidase_M20"/>
</dbReference>
<dbReference type="SUPFAM" id="SSF53187">
    <property type="entry name" value="Zn-dependent exopeptidases"/>
    <property type="match status" value="1"/>
</dbReference>
<dbReference type="InterPro" id="IPR051458">
    <property type="entry name" value="Cyt/Met_Dipeptidase"/>
</dbReference>
<dbReference type="PANTHER" id="PTHR43270">
    <property type="entry name" value="BETA-ALA-HIS DIPEPTIDASE"/>
    <property type="match status" value="1"/>
</dbReference>
<gene>
    <name evidence="5" type="ORF">HNP48_004374</name>
</gene>
<organism evidence="5 6">
    <name type="scientific">Acidovorax soli</name>
    <dbReference type="NCBI Taxonomy" id="592050"/>
    <lineage>
        <taxon>Bacteria</taxon>
        <taxon>Pseudomonadati</taxon>
        <taxon>Pseudomonadota</taxon>
        <taxon>Betaproteobacteria</taxon>
        <taxon>Burkholderiales</taxon>
        <taxon>Comamonadaceae</taxon>
        <taxon>Acidovorax</taxon>
    </lineage>
</organism>
<name>A0A7X0PGV6_9BURK</name>
<dbReference type="AlphaFoldDB" id="A0A7X0PGV6"/>
<feature type="domain" description="Peptidase M20 dimerisation" evidence="4">
    <location>
        <begin position="208"/>
        <end position="359"/>
    </location>
</feature>
<dbReference type="Proteomes" id="UP000575083">
    <property type="component" value="Unassembled WGS sequence"/>
</dbReference>
<evidence type="ECO:0000256" key="1">
    <source>
        <dbReference type="ARBA" id="ARBA00022670"/>
    </source>
</evidence>
<keyword evidence="1" id="KW-0645">Protease</keyword>
<comment type="caution">
    <text evidence="5">The sequence shown here is derived from an EMBL/GenBank/DDBJ whole genome shotgun (WGS) entry which is preliminary data.</text>
</comment>
<dbReference type="PANTHER" id="PTHR43270:SF12">
    <property type="entry name" value="SUCCINYL-DIAMINOPIMELATE DESUCCINYLASE"/>
    <property type="match status" value="1"/>
</dbReference>
<keyword evidence="6" id="KW-1185">Reference proteome</keyword>
<reference evidence="5 6" key="1">
    <citation type="submission" date="2020-08" db="EMBL/GenBank/DDBJ databases">
        <title>Functional genomics of gut bacteria from endangered species of beetles.</title>
        <authorList>
            <person name="Carlos-Shanley C."/>
        </authorList>
    </citation>
    <scope>NUCLEOTIDE SEQUENCE [LARGE SCALE GENOMIC DNA]</scope>
    <source>
        <strain evidence="5 6">S00198</strain>
    </source>
</reference>
<keyword evidence="3" id="KW-0378">Hydrolase</keyword>
<evidence type="ECO:0000256" key="3">
    <source>
        <dbReference type="ARBA" id="ARBA00022801"/>
    </source>
</evidence>
<evidence type="ECO:0000259" key="4">
    <source>
        <dbReference type="Pfam" id="PF07687"/>
    </source>
</evidence>
<evidence type="ECO:0000256" key="2">
    <source>
        <dbReference type="ARBA" id="ARBA00022723"/>
    </source>
</evidence>
<proteinExistence type="predicted"/>
<dbReference type="NCBIfam" id="NF005478">
    <property type="entry name" value="PRK07079.1"/>
    <property type="match status" value="1"/>
</dbReference>
<sequence>MTTTMNREQLLSNVHQHFDAGRFEADLRRRVAWRTESDTGQPGAPALRQYLADEIVPGLAPLGFACEVLDNPDPRGGPVLLARRVESPELPTVLTYGHGDVVNGQDANWREGLSPWELTIEGERWYGRGTADNKGQHTVVLTALAQAIAARQGRLGYNVTLLMEMGEEAGSPGLAAFCQQQREALRADLFIASDGPRVNAARPTLFLGSRGAINFALKVNSRPRAYHSGNWGGVLSNPATVLAHAVASMVDAHGRMLVPSLLPPPLPEKLRTAMKDVVIGGGADDPALTPGWGEPGLTPGEQLVGWNTLEVLALGAGSPARPVNAIPSGAVAHCQLRFVVGTDWRNLKDIVRAHLDAHGFAEVEIELGMQCGATRLDLHNPWVDWALASMQHSAGAPATLLPNLAGSLPNDIFADDLNLPTLWVPHSYPACAQHAPNEHLLASVAREGLAVMAGLFWDLGEPAGVPWKEGALAAEAAAA</sequence>
<protein>
    <submittedName>
        <fullName evidence="5">Acetylornithine deacetylase/succinyl-diaminopimelate desuccinylase-like protein</fullName>
    </submittedName>
</protein>